<feature type="compositionally biased region" description="Basic and acidic residues" evidence="1">
    <location>
        <begin position="21"/>
        <end position="32"/>
    </location>
</feature>
<feature type="compositionally biased region" description="Acidic residues" evidence="1">
    <location>
        <begin position="51"/>
        <end position="60"/>
    </location>
</feature>
<organism evidence="2 3">
    <name type="scientific">Aromia moschata</name>
    <dbReference type="NCBI Taxonomy" id="1265417"/>
    <lineage>
        <taxon>Eukaryota</taxon>
        <taxon>Metazoa</taxon>
        <taxon>Ecdysozoa</taxon>
        <taxon>Arthropoda</taxon>
        <taxon>Hexapoda</taxon>
        <taxon>Insecta</taxon>
        <taxon>Pterygota</taxon>
        <taxon>Neoptera</taxon>
        <taxon>Endopterygota</taxon>
        <taxon>Coleoptera</taxon>
        <taxon>Polyphaga</taxon>
        <taxon>Cucujiformia</taxon>
        <taxon>Chrysomeloidea</taxon>
        <taxon>Cerambycidae</taxon>
        <taxon>Cerambycinae</taxon>
        <taxon>Callichromatini</taxon>
        <taxon>Aromia</taxon>
    </lineage>
</organism>
<comment type="caution">
    <text evidence="2">The sequence shown here is derived from an EMBL/GenBank/DDBJ whole genome shotgun (WGS) entry which is preliminary data.</text>
</comment>
<evidence type="ECO:0000313" key="3">
    <source>
        <dbReference type="Proteomes" id="UP001162162"/>
    </source>
</evidence>
<sequence length="103" mass="12005">MRQNVVFIINQKFNDTNDLIDNNKKQEKENKLTRTKNKKKTGRKKNKTDSGDEESEEEDAIQFVTDSEPNELMGQESPDSVDAECIFCQRLFSEDTRGETWIN</sequence>
<keyword evidence="3" id="KW-1185">Reference proteome</keyword>
<dbReference type="Proteomes" id="UP001162162">
    <property type="component" value="Unassembled WGS sequence"/>
</dbReference>
<protein>
    <submittedName>
        <fullName evidence="2">Uncharacterized protein</fullName>
    </submittedName>
</protein>
<feature type="region of interest" description="Disordered" evidence="1">
    <location>
        <begin position="16"/>
        <end position="79"/>
    </location>
</feature>
<accession>A0AAV8Z625</accession>
<evidence type="ECO:0000313" key="2">
    <source>
        <dbReference type="EMBL" id="KAJ8958699.1"/>
    </source>
</evidence>
<dbReference type="EMBL" id="JAPWTK010000016">
    <property type="protein sequence ID" value="KAJ8958699.1"/>
    <property type="molecule type" value="Genomic_DNA"/>
</dbReference>
<dbReference type="AlphaFoldDB" id="A0AAV8Z625"/>
<name>A0AAV8Z625_9CUCU</name>
<feature type="compositionally biased region" description="Basic residues" evidence="1">
    <location>
        <begin position="33"/>
        <end position="46"/>
    </location>
</feature>
<reference evidence="2" key="1">
    <citation type="journal article" date="2023" name="Insect Mol. Biol.">
        <title>Genome sequencing provides insights into the evolution of gene families encoding plant cell wall-degrading enzymes in longhorned beetles.</title>
        <authorList>
            <person name="Shin N.R."/>
            <person name="Okamura Y."/>
            <person name="Kirsch R."/>
            <person name="Pauchet Y."/>
        </authorList>
    </citation>
    <scope>NUCLEOTIDE SEQUENCE</scope>
    <source>
        <strain evidence="2">AMC_N1</strain>
    </source>
</reference>
<evidence type="ECO:0000256" key="1">
    <source>
        <dbReference type="SAM" id="MobiDB-lite"/>
    </source>
</evidence>
<proteinExistence type="predicted"/>
<gene>
    <name evidence="2" type="ORF">NQ318_016426</name>
</gene>